<evidence type="ECO:0000256" key="7">
    <source>
        <dbReference type="ARBA" id="ARBA00023010"/>
    </source>
</evidence>
<feature type="transmembrane region" description="Helical" evidence="9">
    <location>
        <begin position="657"/>
        <end position="674"/>
    </location>
</feature>
<dbReference type="InterPro" id="IPR022813">
    <property type="entry name" value="SecD/SecF_arch_bac"/>
</dbReference>
<evidence type="ECO:0000256" key="6">
    <source>
        <dbReference type="ARBA" id="ARBA00022989"/>
    </source>
</evidence>
<keyword evidence="8 9" id="KW-0472">Membrane</keyword>
<feature type="transmembrane region" description="Helical" evidence="9">
    <location>
        <begin position="15"/>
        <end position="32"/>
    </location>
</feature>
<dbReference type="Gene3D" id="3.30.1360.200">
    <property type="match status" value="1"/>
</dbReference>
<feature type="domain" description="SecDF P1 head subdomain" evidence="12">
    <location>
        <begin position="212"/>
        <end position="305"/>
    </location>
</feature>
<comment type="caution">
    <text evidence="9">Lacks conserved residue(s) required for the propagation of feature annotation.</text>
</comment>
<evidence type="ECO:0000256" key="8">
    <source>
        <dbReference type="ARBA" id="ARBA00023136"/>
    </source>
</evidence>
<feature type="transmembrane region" description="Helical" evidence="9">
    <location>
        <begin position="750"/>
        <end position="776"/>
    </location>
</feature>
<dbReference type="InterPro" id="IPR054384">
    <property type="entry name" value="SecDF_P1_head"/>
</dbReference>
<name>A0A2S7U118_9BACT</name>
<feature type="transmembrane region" description="Helical" evidence="9">
    <location>
        <begin position="458"/>
        <end position="482"/>
    </location>
</feature>
<dbReference type="NCBIfam" id="TIGR01129">
    <property type="entry name" value="secD"/>
    <property type="match status" value="1"/>
</dbReference>
<feature type="domain" description="Protein export membrane protein SecD/SecF C-terminal" evidence="11">
    <location>
        <begin position="641"/>
        <end position="810"/>
    </location>
</feature>
<dbReference type="Gene3D" id="3.30.70.3400">
    <property type="match status" value="1"/>
</dbReference>
<evidence type="ECO:0000256" key="4">
    <source>
        <dbReference type="ARBA" id="ARBA00022692"/>
    </source>
</evidence>
<evidence type="ECO:0000313" key="13">
    <source>
        <dbReference type="EMBL" id="PQJ28695.1"/>
    </source>
</evidence>
<evidence type="ECO:0000256" key="1">
    <source>
        <dbReference type="ARBA" id="ARBA00004651"/>
    </source>
</evidence>
<keyword evidence="3 9" id="KW-1003">Cell membrane</keyword>
<dbReference type="GO" id="GO:0043952">
    <property type="term" value="P:protein transport by the Sec complex"/>
    <property type="evidence" value="ECO:0007669"/>
    <property type="project" value="UniProtKB-UniRule"/>
</dbReference>
<accession>A0A2S7U118</accession>
<feature type="transmembrane region" description="Helical" evidence="9">
    <location>
        <begin position="385"/>
        <end position="405"/>
    </location>
</feature>
<dbReference type="HAMAP" id="MF_01464_B">
    <property type="entry name" value="SecF_B"/>
    <property type="match status" value="1"/>
</dbReference>
<comment type="similarity">
    <text evidence="9">Belongs to the SecD/SecF family. SecD subfamily.</text>
</comment>
<comment type="caution">
    <text evidence="13">The sequence shown here is derived from an EMBL/GenBank/DDBJ whole genome shotgun (WGS) entry which is preliminary data.</text>
</comment>
<comment type="function">
    <text evidence="9">Part of the Sec protein translocase complex. Interacts with the SecYEG preprotein conducting channel. SecDF uses the proton motive force (PMF) to complete protein translocation after the ATP-dependent function of SecA.</text>
</comment>
<dbReference type="HAMAP" id="MF_01463_B">
    <property type="entry name" value="SecD_B"/>
    <property type="match status" value="1"/>
</dbReference>
<dbReference type="InterPro" id="IPR005791">
    <property type="entry name" value="SecD"/>
</dbReference>
<evidence type="ECO:0000256" key="2">
    <source>
        <dbReference type="ARBA" id="ARBA00022448"/>
    </source>
</evidence>
<organism evidence="13 14">
    <name type="scientific">Rubritalea profundi</name>
    <dbReference type="NCBI Taxonomy" id="1658618"/>
    <lineage>
        <taxon>Bacteria</taxon>
        <taxon>Pseudomonadati</taxon>
        <taxon>Verrucomicrobiota</taxon>
        <taxon>Verrucomicrobiia</taxon>
        <taxon>Verrucomicrobiales</taxon>
        <taxon>Rubritaleaceae</taxon>
        <taxon>Rubritalea</taxon>
    </lineage>
</organism>
<evidence type="ECO:0000256" key="9">
    <source>
        <dbReference type="HAMAP-Rule" id="MF_01463"/>
    </source>
</evidence>
<evidence type="ECO:0000313" key="14">
    <source>
        <dbReference type="Proteomes" id="UP000239907"/>
    </source>
</evidence>
<evidence type="ECO:0000259" key="12">
    <source>
        <dbReference type="Pfam" id="PF22599"/>
    </source>
</evidence>
<dbReference type="PRINTS" id="PR01755">
    <property type="entry name" value="SECFTRNLCASE"/>
</dbReference>
<keyword evidence="6 9" id="KW-1133">Transmembrane helix</keyword>
<evidence type="ECO:0000256" key="3">
    <source>
        <dbReference type="ARBA" id="ARBA00022475"/>
    </source>
</evidence>
<dbReference type="PANTHER" id="PTHR30081">
    <property type="entry name" value="PROTEIN-EXPORT MEMBRANE PROTEIN SEC"/>
    <property type="match status" value="1"/>
</dbReference>
<dbReference type="InterPro" id="IPR055344">
    <property type="entry name" value="SecD_SecF_C_bact"/>
</dbReference>
<protein>
    <recommendedName>
        <fullName evidence="9 10">Multifunctional fusion protein</fullName>
    </recommendedName>
    <domain>
        <recommendedName>
            <fullName evidence="9">Protein translocase subunit SecD</fullName>
        </recommendedName>
    </domain>
    <domain>
        <recommendedName>
            <fullName evidence="10">Protein-export membrane protein SecF</fullName>
        </recommendedName>
    </domain>
</protein>
<evidence type="ECO:0000256" key="10">
    <source>
        <dbReference type="HAMAP-Rule" id="MF_01464"/>
    </source>
</evidence>
<feature type="domain" description="Protein export membrane protein SecD/SecF C-terminal" evidence="11">
    <location>
        <begin position="309"/>
        <end position="484"/>
    </location>
</feature>
<proteinExistence type="inferred from homology"/>
<keyword evidence="5 9" id="KW-0653">Protein transport</keyword>
<dbReference type="InterPro" id="IPR048634">
    <property type="entry name" value="SecD_SecF_C"/>
</dbReference>
<dbReference type="Gene3D" id="1.20.1640.10">
    <property type="entry name" value="Multidrug efflux transporter AcrB transmembrane domain"/>
    <property type="match status" value="2"/>
</dbReference>
<dbReference type="SUPFAM" id="SSF82866">
    <property type="entry name" value="Multidrug efflux transporter AcrB transmembrane domain"/>
    <property type="match status" value="2"/>
</dbReference>
<dbReference type="GO" id="GO:0065002">
    <property type="term" value="P:intracellular protein transmembrane transport"/>
    <property type="evidence" value="ECO:0007669"/>
    <property type="project" value="UniProtKB-UniRule"/>
</dbReference>
<dbReference type="RefSeq" id="WP_105043189.1">
    <property type="nucleotide sequence ID" value="NZ_MQWA01000001.1"/>
</dbReference>
<sequence>MTTLLASSPGSDTTMVLFSGVSILILLFWYLATDKDRVKRNVGSSIVVLIAAFSFFAIISPSNLMQVISGDKEFSDAHNLQGGIEIVGGTAFIIEVQPNIDEGTGEEIQLTPSAMDTAKSILEKRLNDSGTLDARVSVQTNRIEIQIPKIDPAEAAALKKILITTAKLTIHKAHPQSQRLAELVAAGEETVPGYRAYPQDVKNEAGEIIGTRYLLVSRKPALTGKEVAAAWPDRATNTSVNIELTSTGGKQMEDFTRTLKPGIDLIVSILDGKVINAATLQQQVLSSRFQITGLDSLEECIELSKGLSNPMENDIEVIDERTISATLGEATVKQGINAGLAGLALTIMFVLLYYRYSGIVAIVGLSLNMLILFGAMALFNASFTLPGIAGIILTIGVAVDANVLIYERMREELAAGKSVHASIKAAYEKAFSAIFDANITTLLTALILFWQATGSVKGFAVTLTMGILGTMLSALLCTRVMFSWSEDKGILKKIKFLDLVPKKVIDFLGKRKLAFTLSVVMIASGLVALVSKGDSHLGIDFVGGSVTRFEVPTGQSVTQAEAQAIIASVKTEKAASAQIEKTAGGNSFVTLKSGRADSPILIEAIRTQIPGFNDKKAIDPTKPQILDKDGKPVILYEVPASTSAVSPTLGGEFLKNAIWALSLGIFCVLIYITLRFEFSFALGAFLALVHDILIVLGVLIVTGQELSLIHVGAFLTIAGYSINDTIVVFDRLREDLKTKRGDVRDVMNSAINTTLSRTIITSVTTFVSVAVLYFYGGASLKAFSYTIMIGVVVGTYSSIFIASPIVYIFSKVRGINLRREVLDAELESEINPQNV</sequence>
<keyword evidence="4 9" id="KW-0812">Transmembrane</keyword>
<comment type="subunit">
    <text evidence="10">Forms a complex with SecD. Part of the essential Sec protein translocation apparatus which comprises SecA, SecYEG and auxiliary proteins SecDF. Other proteins may also be involved.</text>
</comment>
<dbReference type="Proteomes" id="UP000239907">
    <property type="component" value="Unassembled WGS sequence"/>
</dbReference>
<dbReference type="EMBL" id="MQWA01000001">
    <property type="protein sequence ID" value="PQJ28695.1"/>
    <property type="molecule type" value="Genomic_DNA"/>
</dbReference>
<comment type="similarity">
    <text evidence="10">Belongs to the SecD/SecF family. SecF subfamily.</text>
</comment>
<dbReference type="PANTHER" id="PTHR30081:SF1">
    <property type="entry name" value="PROTEIN TRANSLOCASE SUBUNIT SECD"/>
    <property type="match status" value="1"/>
</dbReference>
<gene>
    <name evidence="9" type="primary">secD</name>
    <name evidence="10" type="synonym">secF</name>
    <name evidence="13" type="ORF">BSZ32_09390</name>
</gene>
<dbReference type="Pfam" id="PF22599">
    <property type="entry name" value="SecDF_P1_head"/>
    <property type="match status" value="1"/>
</dbReference>
<dbReference type="AlphaFoldDB" id="A0A2S7U118"/>
<keyword evidence="7 9" id="KW-0811">Translocation</keyword>
<dbReference type="GO" id="GO:0015450">
    <property type="term" value="F:protein-transporting ATPase activity"/>
    <property type="evidence" value="ECO:0007669"/>
    <property type="project" value="InterPro"/>
</dbReference>
<feature type="transmembrane region" description="Helical" evidence="9">
    <location>
        <begin position="708"/>
        <end position="729"/>
    </location>
</feature>
<dbReference type="OrthoDB" id="9805019at2"/>
<evidence type="ECO:0000259" key="11">
    <source>
        <dbReference type="Pfam" id="PF02355"/>
    </source>
</evidence>
<feature type="transmembrane region" description="Helical" evidence="9">
    <location>
        <begin position="681"/>
        <end position="702"/>
    </location>
</feature>
<dbReference type="FunFam" id="1.20.1640.10:FF:000004">
    <property type="entry name" value="Protein translocase subunit SecD"/>
    <property type="match status" value="1"/>
</dbReference>
<feature type="transmembrane region" description="Helical" evidence="9">
    <location>
        <begin position="44"/>
        <end position="65"/>
    </location>
</feature>
<keyword evidence="2 9" id="KW-0813">Transport</keyword>
<comment type="subcellular location">
    <subcellularLocation>
        <location evidence="1 9">Cell membrane</location>
        <topology evidence="1 9">Multi-pass membrane protein</topology>
    </subcellularLocation>
</comment>
<keyword evidence="14" id="KW-1185">Reference proteome</keyword>
<evidence type="ECO:0000256" key="5">
    <source>
        <dbReference type="ARBA" id="ARBA00022927"/>
    </source>
</evidence>
<dbReference type="NCBIfam" id="TIGR00916">
    <property type="entry name" value="2A0604s01"/>
    <property type="match status" value="2"/>
</dbReference>
<feature type="transmembrane region" description="Helical" evidence="9">
    <location>
        <begin position="513"/>
        <end position="531"/>
    </location>
</feature>
<dbReference type="InterPro" id="IPR022645">
    <property type="entry name" value="SecD/SecF_bac"/>
</dbReference>
<dbReference type="Pfam" id="PF02355">
    <property type="entry name" value="SecD_SecF_C"/>
    <property type="match status" value="2"/>
</dbReference>
<comment type="subunit">
    <text evidence="9">Forms a complex with SecF. Part of the essential Sec protein translocation apparatus which comprises SecA, SecYEG and auxiliary proteins SecDF. Other proteins may also be involved.</text>
</comment>
<dbReference type="GO" id="GO:0005886">
    <property type="term" value="C:plasma membrane"/>
    <property type="evidence" value="ECO:0007669"/>
    <property type="project" value="UniProtKB-SubCell"/>
</dbReference>
<feature type="transmembrane region" description="Helical" evidence="9">
    <location>
        <begin position="335"/>
        <end position="354"/>
    </location>
</feature>
<feature type="transmembrane region" description="Helical" evidence="9">
    <location>
        <begin position="359"/>
        <end position="379"/>
    </location>
</feature>
<reference evidence="13 14" key="1">
    <citation type="submission" date="2016-12" db="EMBL/GenBank/DDBJ databases">
        <title>Study of bacterial adaptation to deep sea.</title>
        <authorList>
            <person name="Song J."/>
            <person name="Yoshizawa S."/>
            <person name="Kogure K."/>
        </authorList>
    </citation>
    <scope>NUCLEOTIDE SEQUENCE [LARGE SCALE GENOMIC DNA]</scope>
    <source>
        <strain evidence="13 14">SAORIC-165</strain>
    </source>
</reference>
<dbReference type="GO" id="GO:0006605">
    <property type="term" value="P:protein targeting"/>
    <property type="evidence" value="ECO:0007669"/>
    <property type="project" value="UniProtKB-UniRule"/>
</dbReference>
<dbReference type="InterPro" id="IPR005665">
    <property type="entry name" value="SecF_bac"/>
</dbReference>
<feature type="transmembrane region" description="Helical" evidence="9">
    <location>
        <begin position="782"/>
        <end position="809"/>
    </location>
</feature>
<feature type="transmembrane region" description="Helical" evidence="9">
    <location>
        <begin position="426"/>
        <end position="452"/>
    </location>
</feature>
<dbReference type="NCBIfam" id="TIGR00966">
    <property type="entry name" value="transloc_SecF"/>
    <property type="match status" value="1"/>
</dbReference>